<organism evidence="1">
    <name type="scientific">Rhizophora mucronata</name>
    <name type="common">Asiatic mangrove</name>
    <dbReference type="NCBI Taxonomy" id="61149"/>
    <lineage>
        <taxon>Eukaryota</taxon>
        <taxon>Viridiplantae</taxon>
        <taxon>Streptophyta</taxon>
        <taxon>Embryophyta</taxon>
        <taxon>Tracheophyta</taxon>
        <taxon>Spermatophyta</taxon>
        <taxon>Magnoliopsida</taxon>
        <taxon>eudicotyledons</taxon>
        <taxon>Gunneridae</taxon>
        <taxon>Pentapetalae</taxon>
        <taxon>rosids</taxon>
        <taxon>fabids</taxon>
        <taxon>Malpighiales</taxon>
        <taxon>Rhizophoraceae</taxon>
        <taxon>Rhizophora</taxon>
    </lineage>
</organism>
<sequence>MTFTFMVNYVCSNIVLDSPLCVCFFL</sequence>
<accession>A0A2P2QE87</accession>
<dbReference type="EMBL" id="GGEC01084815">
    <property type="protein sequence ID" value="MBX65299.1"/>
    <property type="molecule type" value="Transcribed_RNA"/>
</dbReference>
<reference evidence="1" key="1">
    <citation type="submission" date="2018-02" db="EMBL/GenBank/DDBJ databases">
        <title>Rhizophora mucronata_Transcriptome.</title>
        <authorList>
            <person name="Meera S.P."/>
            <person name="Sreeshan A."/>
            <person name="Augustine A."/>
        </authorList>
    </citation>
    <scope>NUCLEOTIDE SEQUENCE</scope>
    <source>
        <tissue evidence="1">Leaf</tissue>
    </source>
</reference>
<protein>
    <submittedName>
        <fullName evidence="1">Uncharacterized protein</fullName>
    </submittedName>
</protein>
<evidence type="ECO:0000313" key="1">
    <source>
        <dbReference type="EMBL" id="MBX65299.1"/>
    </source>
</evidence>
<name>A0A2P2QE87_RHIMU</name>
<dbReference type="AlphaFoldDB" id="A0A2P2QE87"/>
<proteinExistence type="predicted"/>